<dbReference type="OrthoDB" id="676278at2759"/>
<dbReference type="GO" id="GO:0016567">
    <property type="term" value="P:protein ubiquitination"/>
    <property type="evidence" value="ECO:0007669"/>
    <property type="project" value="InterPro"/>
</dbReference>
<dbReference type="PANTHER" id="PTHR26379:SF482">
    <property type="entry name" value="BTB DOMAIN-CONTAINING PROTEIN"/>
    <property type="match status" value="1"/>
</dbReference>
<evidence type="ECO:0000259" key="2">
    <source>
        <dbReference type="Pfam" id="PF24570"/>
    </source>
</evidence>
<comment type="caution">
    <text evidence="3">The sequence shown here is derived from an EMBL/GenBank/DDBJ whole genome shotgun (WGS) entry which is preliminary data.</text>
</comment>
<organism evidence="3 4">
    <name type="scientific">Eragrostis curvula</name>
    <name type="common">weeping love grass</name>
    <dbReference type="NCBI Taxonomy" id="38414"/>
    <lineage>
        <taxon>Eukaryota</taxon>
        <taxon>Viridiplantae</taxon>
        <taxon>Streptophyta</taxon>
        <taxon>Embryophyta</taxon>
        <taxon>Tracheophyta</taxon>
        <taxon>Spermatophyta</taxon>
        <taxon>Magnoliopsida</taxon>
        <taxon>Liliopsida</taxon>
        <taxon>Poales</taxon>
        <taxon>Poaceae</taxon>
        <taxon>PACMAD clade</taxon>
        <taxon>Chloridoideae</taxon>
        <taxon>Eragrostideae</taxon>
        <taxon>Eragrostidinae</taxon>
        <taxon>Eragrostis</taxon>
    </lineage>
</organism>
<keyword evidence="4" id="KW-1185">Reference proteome</keyword>
<gene>
    <name evidence="3" type="ORF">EJB05_09003</name>
</gene>
<dbReference type="Pfam" id="PF24570">
    <property type="entry name" value="BACK_BPM_SPOP"/>
    <property type="match status" value="1"/>
</dbReference>
<evidence type="ECO:0000313" key="4">
    <source>
        <dbReference type="Proteomes" id="UP000324897"/>
    </source>
</evidence>
<dbReference type="Gramene" id="TVU42586">
    <property type="protein sequence ID" value="TVU42586"/>
    <property type="gene ID" value="EJB05_09003"/>
</dbReference>
<comment type="similarity">
    <text evidence="1">Belongs to the Tdpoz family.</text>
</comment>
<dbReference type="PANTHER" id="PTHR26379">
    <property type="entry name" value="BTB/POZ AND MATH DOMAIN-CONTAINING PROTEIN 1"/>
    <property type="match status" value="1"/>
</dbReference>
<sequence>MEQLAKVLASGEAERVQMSVSVLERGDFRSSQDGTRDAVASFQSRALCADERSTGSAASNIEMIWNLLMAADRYDVERLKLLCQSIICKSLEVENVSTTLALAYQHNCDKLKNICLHFINSLSVMDAVVKTQGCKNIKTSCPSALVDVYEKTMWFHKTKAAHLK</sequence>
<dbReference type="InterPro" id="IPR056423">
    <property type="entry name" value="BACK_BPM_SPOP"/>
</dbReference>
<dbReference type="Proteomes" id="UP000324897">
    <property type="component" value="Unassembled WGS sequence"/>
</dbReference>
<proteinExistence type="inferred from homology"/>
<protein>
    <recommendedName>
        <fullName evidence="2">BPM/SPOP BACK domain-containing protein</fullName>
    </recommendedName>
</protein>
<reference evidence="3 4" key="1">
    <citation type="journal article" date="2019" name="Sci. Rep.">
        <title>A high-quality genome of Eragrostis curvula grass provides insights into Poaceae evolution and supports new strategies to enhance forage quality.</title>
        <authorList>
            <person name="Carballo J."/>
            <person name="Santos B.A.C.M."/>
            <person name="Zappacosta D."/>
            <person name="Garbus I."/>
            <person name="Selva J.P."/>
            <person name="Gallo C.A."/>
            <person name="Diaz A."/>
            <person name="Albertini E."/>
            <person name="Caccamo M."/>
            <person name="Echenique V."/>
        </authorList>
    </citation>
    <scope>NUCLEOTIDE SEQUENCE [LARGE SCALE GENOMIC DNA]</scope>
    <source>
        <strain evidence="4">cv. Victoria</strain>
        <tissue evidence="3">Leaf</tissue>
    </source>
</reference>
<feature type="non-terminal residue" evidence="3">
    <location>
        <position position="1"/>
    </location>
</feature>
<dbReference type="EMBL" id="RWGY01000005">
    <property type="protein sequence ID" value="TVU42586.1"/>
    <property type="molecule type" value="Genomic_DNA"/>
</dbReference>
<dbReference type="InterPro" id="IPR045005">
    <property type="entry name" value="BPM1-6"/>
</dbReference>
<evidence type="ECO:0000256" key="1">
    <source>
        <dbReference type="ARBA" id="ARBA00010846"/>
    </source>
</evidence>
<dbReference type="AlphaFoldDB" id="A0A5J9W3T7"/>
<evidence type="ECO:0000313" key="3">
    <source>
        <dbReference type="EMBL" id="TVU42586.1"/>
    </source>
</evidence>
<feature type="domain" description="BPM/SPOP BACK" evidence="2">
    <location>
        <begin position="95"/>
        <end position="148"/>
    </location>
</feature>
<dbReference type="Gene3D" id="1.25.40.420">
    <property type="match status" value="1"/>
</dbReference>
<accession>A0A5J9W3T7</accession>
<name>A0A5J9W3T7_9POAL</name>